<dbReference type="EMBL" id="KN880554">
    <property type="protein sequence ID" value="KIY66434.1"/>
    <property type="molecule type" value="Genomic_DNA"/>
</dbReference>
<feature type="domain" description="Protein kinase" evidence="7">
    <location>
        <begin position="182"/>
        <end position="466"/>
    </location>
</feature>
<protein>
    <submittedName>
        <fullName evidence="8">Kinase-like protein</fullName>
    </submittedName>
</protein>
<keyword evidence="9" id="KW-1185">Reference proteome</keyword>
<gene>
    <name evidence="8" type="ORF">CYLTODRAFT_455348</name>
</gene>
<evidence type="ECO:0000313" key="8">
    <source>
        <dbReference type="EMBL" id="KIY66434.1"/>
    </source>
</evidence>
<evidence type="ECO:0000256" key="5">
    <source>
        <dbReference type="SAM" id="MobiDB-lite"/>
    </source>
</evidence>
<dbReference type="Pfam" id="PF00069">
    <property type="entry name" value="Pkinase"/>
    <property type="match status" value="1"/>
</dbReference>
<dbReference type="OrthoDB" id="10252171at2759"/>
<dbReference type="SUPFAM" id="SSF49879">
    <property type="entry name" value="SMAD/FHA domain"/>
    <property type="match status" value="1"/>
</dbReference>
<evidence type="ECO:0000256" key="3">
    <source>
        <dbReference type="ARBA" id="ARBA00022840"/>
    </source>
</evidence>
<keyword evidence="2 4" id="KW-0547">Nucleotide-binding</keyword>
<dbReference type="InterPro" id="IPR000253">
    <property type="entry name" value="FHA_dom"/>
</dbReference>
<dbReference type="PROSITE" id="PS50006">
    <property type="entry name" value="FHA_DOMAIN"/>
    <property type="match status" value="1"/>
</dbReference>
<dbReference type="STRING" id="1314674.A0A0D7B8D1"/>
<dbReference type="Pfam" id="PF00498">
    <property type="entry name" value="FHA"/>
    <property type="match status" value="1"/>
</dbReference>
<evidence type="ECO:0000256" key="2">
    <source>
        <dbReference type="ARBA" id="ARBA00022741"/>
    </source>
</evidence>
<dbReference type="PROSITE" id="PS00108">
    <property type="entry name" value="PROTEIN_KINASE_ST"/>
    <property type="match status" value="1"/>
</dbReference>
<dbReference type="Gene3D" id="1.10.510.10">
    <property type="entry name" value="Transferase(Phosphotransferase) domain 1"/>
    <property type="match status" value="1"/>
</dbReference>
<keyword evidence="3 4" id="KW-0067">ATP-binding</keyword>
<reference evidence="8 9" key="1">
    <citation type="journal article" date="2015" name="Fungal Genet. Biol.">
        <title>Evolution of novel wood decay mechanisms in Agaricales revealed by the genome sequences of Fistulina hepatica and Cylindrobasidium torrendii.</title>
        <authorList>
            <person name="Floudas D."/>
            <person name="Held B.W."/>
            <person name="Riley R."/>
            <person name="Nagy L.G."/>
            <person name="Koehler G."/>
            <person name="Ransdell A.S."/>
            <person name="Younus H."/>
            <person name="Chow J."/>
            <person name="Chiniquy J."/>
            <person name="Lipzen A."/>
            <person name="Tritt A."/>
            <person name="Sun H."/>
            <person name="Haridas S."/>
            <person name="LaButti K."/>
            <person name="Ohm R.A."/>
            <person name="Kues U."/>
            <person name="Blanchette R.A."/>
            <person name="Grigoriev I.V."/>
            <person name="Minto R.E."/>
            <person name="Hibbett D.S."/>
        </authorList>
    </citation>
    <scope>NUCLEOTIDE SEQUENCE [LARGE SCALE GENOMIC DNA]</scope>
    <source>
        <strain evidence="8 9">FP15055 ss-10</strain>
    </source>
</reference>
<dbReference type="InterPro" id="IPR008271">
    <property type="entry name" value="Ser/Thr_kinase_AS"/>
</dbReference>
<dbReference type="AlphaFoldDB" id="A0A0D7B8D1"/>
<accession>A0A0D7B8D1</accession>
<evidence type="ECO:0000313" key="9">
    <source>
        <dbReference type="Proteomes" id="UP000054007"/>
    </source>
</evidence>
<dbReference type="Proteomes" id="UP000054007">
    <property type="component" value="Unassembled WGS sequence"/>
</dbReference>
<dbReference type="GO" id="GO:0005524">
    <property type="term" value="F:ATP binding"/>
    <property type="evidence" value="ECO:0007669"/>
    <property type="project" value="UniProtKB-UniRule"/>
</dbReference>
<feature type="domain" description="FHA" evidence="6">
    <location>
        <begin position="87"/>
        <end position="141"/>
    </location>
</feature>
<dbReference type="InterPro" id="IPR011009">
    <property type="entry name" value="Kinase-like_dom_sf"/>
</dbReference>
<dbReference type="InterPro" id="IPR000719">
    <property type="entry name" value="Prot_kinase_dom"/>
</dbReference>
<dbReference type="InterPro" id="IPR008984">
    <property type="entry name" value="SMAD_FHA_dom_sf"/>
</dbReference>
<dbReference type="PROSITE" id="PS00107">
    <property type="entry name" value="PROTEIN_KINASE_ATP"/>
    <property type="match status" value="1"/>
</dbReference>
<dbReference type="CDD" id="cd00060">
    <property type="entry name" value="FHA"/>
    <property type="match status" value="1"/>
</dbReference>
<comment type="similarity">
    <text evidence="1">Belongs to the protein kinase superfamily. CAMK Ser/Thr protein kinase family. CHEK2 subfamily.</text>
</comment>
<name>A0A0D7B8D1_9AGAR</name>
<dbReference type="SMART" id="SM00220">
    <property type="entry name" value="S_TKc"/>
    <property type="match status" value="1"/>
</dbReference>
<evidence type="ECO:0000256" key="4">
    <source>
        <dbReference type="PROSITE-ProRule" id="PRU10141"/>
    </source>
</evidence>
<dbReference type="PROSITE" id="PS50011">
    <property type="entry name" value="PROTEIN_KINASE_DOM"/>
    <property type="match status" value="1"/>
</dbReference>
<feature type="binding site" evidence="4">
    <location>
        <position position="211"/>
    </location>
    <ligand>
        <name>ATP</name>
        <dbReference type="ChEBI" id="CHEBI:30616"/>
    </ligand>
</feature>
<dbReference type="InterPro" id="IPR017441">
    <property type="entry name" value="Protein_kinase_ATP_BS"/>
</dbReference>
<feature type="region of interest" description="Disordered" evidence="5">
    <location>
        <begin position="1"/>
        <end position="26"/>
    </location>
</feature>
<dbReference type="PANTHER" id="PTHR24347">
    <property type="entry name" value="SERINE/THREONINE-PROTEIN KINASE"/>
    <property type="match status" value="1"/>
</dbReference>
<keyword evidence="8" id="KW-0808">Transferase</keyword>
<evidence type="ECO:0000259" key="6">
    <source>
        <dbReference type="PROSITE" id="PS50006"/>
    </source>
</evidence>
<dbReference type="GO" id="GO:0004672">
    <property type="term" value="F:protein kinase activity"/>
    <property type="evidence" value="ECO:0007669"/>
    <property type="project" value="InterPro"/>
</dbReference>
<evidence type="ECO:0000259" key="7">
    <source>
        <dbReference type="PROSITE" id="PS50011"/>
    </source>
</evidence>
<dbReference type="SMART" id="SM00240">
    <property type="entry name" value="FHA"/>
    <property type="match status" value="1"/>
</dbReference>
<dbReference type="Gene3D" id="2.60.200.20">
    <property type="match status" value="1"/>
</dbReference>
<sequence>MADYTQPDIPNANHDAHTGDTTENLRPSLSTDVLRALVAATGHETEADFSNMDDPEAALFWGSLMPCGRSTSDDYPRCDFMIFQNSIAVGKDPAPANDFRLVGDGVSCRQFVITCDDIMGGGSAQIQDKSTTGTWLNGHRIGYEQYRLLTHGDMIVFGMHGKINYQFRDLRPRNKLTSNYEGQASALLGIGGFGTVYKGLEVTTGRIVAIKVMQNKILSNDLHAKKGKGRCMSSNQKAVQVMDALLREVNVMSKLTHPNIVGMLATYSNGGDRLPGDGPRLVLEYMNGGTLDDWCDQNRSLIDEAMYQHFVFQILDGVRYMHHHKIAHRDLKPPNILLTRHDPPVAKIADFGLAKVADSQLSLLHTRAGTHGWTAPEQFEYRLKEDEGSYTKVVDSWGVGLILCWLACQNLPWDDWTQMRAQYPEGLKMFLEANLSNAASEMFYKLLQWDPVQRITALDAMNLPWMRDYLPPVYRYNGTTREFILNRPFRKPNSLVKKPFPRPSSSIDRIADELVHGISTVILQPRGESVG</sequence>
<organism evidence="8 9">
    <name type="scientific">Cylindrobasidium torrendii FP15055 ss-10</name>
    <dbReference type="NCBI Taxonomy" id="1314674"/>
    <lineage>
        <taxon>Eukaryota</taxon>
        <taxon>Fungi</taxon>
        <taxon>Dikarya</taxon>
        <taxon>Basidiomycota</taxon>
        <taxon>Agaricomycotina</taxon>
        <taxon>Agaricomycetes</taxon>
        <taxon>Agaricomycetidae</taxon>
        <taxon>Agaricales</taxon>
        <taxon>Marasmiineae</taxon>
        <taxon>Physalacriaceae</taxon>
        <taxon>Cylindrobasidium</taxon>
    </lineage>
</organism>
<keyword evidence="8" id="KW-0418">Kinase</keyword>
<dbReference type="SUPFAM" id="SSF56112">
    <property type="entry name" value="Protein kinase-like (PK-like)"/>
    <property type="match status" value="1"/>
</dbReference>
<proteinExistence type="inferred from homology"/>
<evidence type="ECO:0000256" key="1">
    <source>
        <dbReference type="ARBA" id="ARBA00005575"/>
    </source>
</evidence>